<dbReference type="Proteomes" id="UP000193380">
    <property type="component" value="Unassembled WGS sequence"/>
</dbReference>
<gene>
    <name evidence="18" type="ORF">GSONMT00000372001</name>
</gene>
<evidence type="ECO:0000256" key="16">
    <source>
        <dbReference type="SAM" id="MobiDB-lite"/>
    </source>
</evidence>
<feature type="compositionally biased region" description="Low complexity" evidence="16">
    <location>
        <begin position="501"/>
        <end position="511"/>
    </location>
</feature>
<evidence type="ECO:0000256" key="1">
    <source>
        <dbReference type="ARBA" id="ARBA00004123"/>
    </source>
</evidence>
<comment type="similarity">
    <text evidence="2">Belongs to the krueppel C2H2-type zinc-finger protein family.</text>
</comment>
<feature type="compositionally biased region" description="Basic residues" evidence="16">
    <location>
        <begin position="373"/>
        <end position="390"/>
    </location>
</feature>
<feature type="region of interest" description="Disordered" evidence="16">
    <location>
        <begin position="1220"/>
        <end position="1239"/>
    </location>
</feature>
<evidence type="ECO:0000256" key="6">
    <source>
        <dbReference type="ARBA" id="ARBA00022737"/>
    </source>
</evidence>
<keyword evidence="5" id="KW-0479">Metal-binding</keyword>
<dbReference type="InterPro" id="IPR036236">
    <property type="entry name" value="Znf_C2H2_sf"/>
</dbReference>
<dbReference type="PROSITE" id="PS00028">
    <property type="entry name" value="ZINC_FINGER_C2H2_1"/>
    <property type="match status" value="6"/>
</dbReference>
<feature type="region of interest" description="Disordered" evidence="16">
    <location>
        <begin position="911"/>
        <end position="1061"/>
    </location>
</feature>
<feature type="compositionally biased region" description="Basic and acidic residues" evidence="16">
    <location>
        <begin position="590"/>
        <end position="606"/>
    </location>
</feature>
<feature type="region of interest" description="Disordered" evidence="16">
    <location>
        <begin position="771"/>
        <end position="791"/>
    </location>
</feature>
<keyword evidence="6" id="KW-0677">Repeat</keyword>
<evidence type="ECO:0000256" key="7">
    <source>
        <dbReference type="ARBA" id="ARBA00022771"/>
    </source>
</evidence>
<feature type="compositionally biased region" description="Basic and acidic residues" evidence="16">
    <location>
        <begin position="426"/>
        <end position="451"/>
    </location>
</feature>
<feature type="region of interest" description="Disordered" evidence="16">
    <location>
        <begin position="807"/>
        <end position="826"/>
    </location>
</feature>
<dbReference type="InterPro" id="IPR013087">
    <property type="entry name" value="Znf_C2H2_type"/>
</dbReference>
<keyword evidence="7 15" id="KW-0863">Zinc-finger</keyword>
<dbReference type="SMART" id="SM01141">
    <property type="entry name" value="DRY_EERY"/>
    <property type="match status" value="1"/>
</dbReference>
<evidence type="ECO:0000256" key="11">
    <source>
        <dbReference type="ARBA" id="ARBA00023125"/>
    </source>
</evidence>
<feature type="compositionally biased region" description="Acidic residues" evidence="16">
    <location>
        <begin position="175"/>
        <end position="204"/>
    </location>
</feature>
<dbReference type="InterPro" id="IPR019147">
    <property type="entry name" value="SWAP_N_domain"/>
</dbReference>
<evidence type="ECO:0000256" key="14">
    <source>
        <dbReference type="ARBA" id="ARBA00023242"/>
    </source>
</evidence>
<keyword evidence="13" id="KW-0508">mRNA splicing</keyword>
<protein>
    <recommendedName>
        <fullName evidence="17">C2H2-type domain-containing protein</fullName>
    </recommendedName>
</protein>
<evidence type="ECO:0000313" key="18">
    <source>
        <dbReference type="EMBL" id="CDQ75146.1"/>
    </source>
</evidence>
<feature type="domain" description="C2H2-type" evidence="17">
    <location>
        <begin position="864"/>
        <end position="891"/>
    </location>
</feature>
<dbReference type="SMART" id="SM00355">
    <property type="entry name" value="ZnF_C2H2"/>
    <property type="match status" value="6"/>
</dbReference>
<reference evidence="18" key="1">
    <citation type="journal article" date="2014" name="Nat. Commun.">
        <title>The rainbow trout genome provides novel insights into evolution after whole-genome duplication in vertebrates.</title>
        <authorList>
            <person name="Berthelot C."/>
            <person name="Brunet F."/>
            <person name="Chalopin D."/>
            <person name="Juanchich A."/>
            <person name="Bernard M."/>
            <person name="Noel B."/>
            <person name="Bento P."/>
            <person name="Da Silva C."/>
            <person name="Labadie K."/>
            <person name="Alberti A."/>
            <person name="Aury J.M."/>
            <person name="Louis A."/>
            <person name="Dehais P."/>
            <person name="Bardou P."/>
            <person name="Montfort J."/>
            <person name="Klopp C."/>
            <person name="Cabau C."/>
            <person name="Gaspin C."/>
            <person name="Thorgaard G.H."/>
            <person name="Boussaha M."/>
            <person name="Quillet E."/>
            <person name="Guyomard R."/>
            <person name="Galiana D."/>
            <person name="Bobe J."/>
            <person name="Volff J.N."/>
            <person name="Genet C."/>
            <person name="Wincker P."/>
            <person name="Jaillon O."/>
            <person name="Roest Crollius H."/>
            <person name="Guiguen Y."/>
        </authorList>
    </citation>
    <scope>NUCLEOTIDE SEQUENCE [LARGE SCALE GENOMIC DNA]</scope>
</reference>
<keyword evidence="12" id="KW-0804">Transcription</keyword>
<feature type="domain" description="C2H2-type" evidence="17">
    <location>
        <begin position="1124"/>
        <end position="1147"/>
    </location>
</feature>
<dbReference type="FunFam" id="3.30.160.60:FF:000075">
    <property type="entry name" value="Putative zinc finger protein 536"/>
    <property type="match status" value="1"/>
</dbReference>
<feature type="compositionally biased region" description="Low complexity" evidence="16">
    <location>
        <begin position="982"/>
        <end position="991"/>
    </location>
</feature>
<dbReference type="GO" id="GO:0005634">
    <property type="term" value="C:nucleus"/>
    <property type="evidence" value="ECO:0007669"/>
    <property type="project" value="UniProtKB-SubCell"/>
</dbReference>
<accession>A0A060X6R2</accession>
<dbReference type="InterPro" id="IPR040397">
    <property type="entry name" value="SWAP"/>
</dbReference>
<feature type="compositionally biased region" description="Polar residues" evidence="16">
    <location>
        <begin position="777"/>
        <end position="787"/>
    </location>
</feature>
<feature type="compositionally biased region" description="Basic and acidic residues" evidence="16">
    <location>
        <begin position="1009"/>
        <end position="1019"/>
    </location>
</feature>
<dbReference type="PaxDb" id="8022-A0A060X6R2"/>
<feature type="compositionally biased region" description="Basic residues" evidence="16">
    <location>
        <begin position="262"/>
        <end position="278"/>
    </location>
</feature>
<feature type="domain" description="C2H2-type" evidence="17">
    <location>
        <begin position="1093"/>
        <end position="1123"/>
    </location>
</feature>
<name>A0A060X6R2_ONCMY</name>
<feature type="region of interest" description="Disordered" evidence="16">
    <location>
        <begin position="724"/>
        <end position="743"/>
    </location>
</feature>
<keyword evidence="4" id="KW-0507">mRNA processing</keyword>
<feature type="region of interest" description="Disordered" evidence="16">
    <location>
        <begin position="257"/>
        <end position="627"/>
    </location>
</feature>
<keyword evidence="10" id="KW-0805">Transcription regulation</keyword>
<dbReference type="EMBL" id="FR905031">
    <property type="protein sequence ID" value="CDQ75146.1"/>
    <property type="molecule type" value="Genomic_DNA"/>
</dbReference>
<dbReference type="SUPFAM" id="SSF57667">
    <property type="entry name" value="beta-beta-alpha zinc fingers"/>
    <property type="match status" value="2"/>
</dbReference>
<proteinExistence type="inferred from homology"/>
<dbReference type="GO" id="GO:0008270">
    <property type="term" value="F:zinc ion binding"/>
    <property type="evidence" value="ECO:0007669"/>
    <property type="project" value="UniProtKB-KW"/>
</dbReference>
<dbReference type="Pfam" id="PF00096">
    <property type="entry name" value="zf-C2H2"/>
    <property type="match status" value="4"/>
</dbReference>
<evidence type="ECO:0000256" key="13">
    <source>
        <dbReference type="ARBA" id="ARBA00023187"/>
    </source>
</evidence>
<feature type="compositionally biased region" description="Acidic residues" evidence="16">
    <location>
        <begin position="963"/>
        <end position="972"/>
    </location>
</feature>
<evidence type="ECO:0000256" key="3">
    <source>
        <dbReference type="ARBA" id="ARBA00022499"/>
    </source>
</evidence>
<dbReference type="GO" id="GO:0008380">
    <property type="term" value="P:RNA splicing"/>
    <property type="evidence" value="ECO:0007669"/>
    <property type="project" value="UniProtKB-KW"/>
</dbReference>
<keyword evidence="11" id="KW-0238">DNA-binding</keyword>
<feature type="compositionally biased region" description="Basic and acidic residues" evidence="16">
    <location>
        <begin position="570"/>
        <end position="582"/>
    </location>
</feature>
<evidence type="ECO:0000256" key="15">
    <source>
        <dbReference type="PROSITE-ProRule" id="PRU00042"/>
    </source>
</evidence>
<evidence type="ECO:0000256" key="4">
    <source>
        <dbReference type="ARBA" id="ARBA00022664"/>
    </source>
</evidence>
<evidence type="ECO:0000313" key="19">
    <source>
        <dbReference type="Proteomes" id="UP000193380"/>
    </source>
</evidence>
<feature type="compositionally biased region" description="Basic and acidic residues" evidence="16">
    <location>
        <begin position="287"/>
        <end position="310"/>
    </location>
</feature>
<evidence type="ECO:0000259" key="17">
    <source>
        <dbReference type="PROSITE" id="PS50157"/>
    </source>
</evidence>
<sequence>MWQEARKHERKLRGMMVDYKRRGERRREYYEKIKKDPAQFLQVHGRAYKIHLDSAVALAAESPINMMPWQGDANNMIDRFDVRAHLDFILTYTPPLLSTATPEQESEERKCNYERYRGLVQNDFASISEEQCLYQIQMDELYGGLQRPNEDEKKKLAKEKATIGYTYEDSTVTEPGEEEEKGEEDDSENSESEEDEGIPDIDVEVDVDELNTEQELDLNKMANPYGMAEGDFVRMLRKDKDEVEAIKHAKALEAEKAMYSGRRSRRQRREFREKRLKGRQISPPSYARRDSPTYDPYKRPQSESSSESRSRSRSPGPEKITFITSFGGSDEEAAAATQAPPPVHSGHTPANLLQHPAGHSRGSRPSSSSSHSSTHRSSSRSSSHSRRDRRHGGGRDGRHSRSRRRSDSRSRGRGANGGGGSRRRYDRTQSRSNDRDRERERDRDRDRDVGRRFAARRRTRSNSRQGDRARPGGGRRTSGGHRRGVSSSPSPSQSPQPSCSPSPSHRGGPPSATALCDKLRKPDTPGGKETGAAKPKMTPQEKLKIRMQKALNRQSKADKKAAQAKVTQQENKRAEREGELRAMARKIRMKERERREKERDEWERQYGRQSHSPSPSKYGRDHSSSRRRSRSRSRNCLCLGCVPFYILAIHNRSHCLMCAFLIKPIENPYIFSDQENVLAYLLFVVSVAEEPSCFTCQLCECVLPSAWALLQHAQHTHSFSIYQEDGEKEEKMGRGGHQHSKPAATLDPCQLSHTLATAFHPSALRLPHIFRPRQNRRPASQASSTPSSRERQALNFCLRELAEGGNTTSGVLVPSPSPSPPAASSFPQCGPAQVGFPCELCGQGFQSLRSLSAHRRTHACERPYHCGLCDQAFAQSGQLARHMRSHRSETGVGRGGYEGMEVGLVGEDEGAVLSGAPGERETSEVDLSMSKHHSPDSGLILLSSQPGGPDMSLLRLFQPQGELADDEVEGQEEPQHASPCASPSEGSLESGETGGSGESGIASGNCTPKRPEREDRAPKEWFAGGSSEVVQEWQRESEQRGGGNGVISSNCGSNDGGSGKKKKEEACEYCGKQFRNSSNLTVHRRSHTGERPYQCGLCSYACAQSSKLTRHMKTHGAHGARAPFLCQLCGVPFTVYATLEKHLKKVHGLSHASVGTYTQASAADVNWALVQMDDRVVIKMEDDEATTDQTENNMAAMVEMGLEAEENQKGEVDGTVSPAVVEDSVGELPAEGRADVGSA</sequence>
<evidence type="ECO:0000256" key="2">
    <source>
        <dbReference type="ARBA" id="ARBA00006991"/>
    </source>
</evidence>
<evidence type="ECO:0000256" key="5">
    <source>
        <dbReference type="ARBA" id="ARBA00022723"/>
    </source>
</evidence>
<dbReference type="AlphaFoldDB" id="A0A060X6R2"/>
<evidence type="ECO:0000256" key="9">
    <source>
        <dbReference type="ARBA" id="ARBA00022843"/>
    </source>
</evidence>
<dbReference type="PANTHER" id="PTHR13161">
    <property type="entry name" value="SPLICING FACTOR SUPPRESSOR OF WHITE APRICOT"/>
    <property type="match status" value="1"/>
</dbReference>
<keyword evidence="9" id="KW-0832">Ubl conjugation</keyword>
<dbReference type="FunFam" id="3.30.160.60:FF:000046">
    <property type="entry name" value="Putative B-cell lymphoma/leukemia 11A"/>
    <property type="match status" value="1"/>
</dbReference>
<reference evidence="18" key="2">
    <citation type="submission" date="2014-03" db="EMBL/GenBank/DDBJ databases">
        <authorList>
            <person name="Genoscope - CEA"/>
        </authorList>
    </citation>
    <scope>NUCLEOTIDE SEQUENCE</scope>
</reference>
<feature type="compositionally biased region" description="Low complexity" evidence="16">
    <location>
        <begin position="359"/>
        <end position="372"/>
    </location>
</feature>
<evidence type="ECO:0000256" key="10">
    <source>
        <dbReference type="ARBA" id="ARBA00023015"/>
    </source>
</evidence>
<evidence type="ECO:0000256" key="8">
    <source>
        <dbReference type="ARBA" id="ARBA00022833"/>
    </source>
</evidence>
<keyword evidence="14" id="KW-0539">Nucleus</keyword>
<keyword evidence="8" id="KW-0862">Zinc</keyword>
<feature type="compositionally biased region" description="Basic and acidic residues" evidence="16">
    <location>
        <begin position="1230"/>
        <end position="1239"/>
    </location>
</feature>
<comment type="subcellular location">
    <subcellularLocation>
        <location evidence="1">Nucleus</location>
    </subcellularLocation>
</comment>
<keyword evidence="3" id="KW-1017">Isopeptide bond</keyword>
<evidence type="ECO:0000256" key="12">
    <source>
        <dbReference type="ARBA" id="ARBA00023163"/>
    </source>
</evidence>
<dbReference type="GO" id="GO:0006397">
    <property type="term" value="P:mRNA processing"/>
    <property type="evidence" value="ECO:0007669"/>
    <property type="project" value="UniProtKB-KW"/>
</dbReference>
<dbReference type="STRING" id="8022.A0A060X6R2"/>
<feature type="domain" description="C2H2-type" evidence="17">
    <location>
        <begin position="1065"/>
        <end position="1092"/>
    </location>
</feature>
<dbReference type="FunFam" id="3.30.160.60:FF:000055">
    <property type="entry name" value="B-cell lymphoma/leukemia 11A isoform X1"/>
    <property type="match status" value="1"/>
</dbReference>
<dbReference type="PANTHER" id="PTHR13161:SF4">
    <property type="entry name" value="CLK4-ASSOCIATING SERINE_ARGININE RICH PROTEIN"/>
    <property type="match status" value="1"/>
</dbReference>
<dbReference type="Pfam" id="PF09750">
    <property type="entry name" value="DRY_EERY"/>
    <property type="match status" value="1"/>
</dbReference>
<organism evidence="18 19">
    <name type="scientific">Oncorhynchus mykiss</name>
    <name type="common">Rainbow trout</name>
    <name type="synonym">Salmo gairdneri</name>
    <dbReference type="NCBI Taxonomy" id="8022"/>
    <lineage>
        <taxon>Eukaryota</taxon>
        <taxon>Metazoa</taxon>
        <taxon>Chordata</taxon>
        <taxon>Craniata</taxon>
        <taxon>Vertebrata</taxon>
        <taxon>Euteleostomi</taxon>
        <taxon>Actinopterygii</taxon>
        <taxon>Neopterygii</taxon>
        <taxon>Teleostei</taxon>
        <taxon>Protacanthopterygii</taxon>
        <taxon>Salmoniformes</taxon>
        <taxon>Salmonidae</taxon>
        <taxon>Salmoninae</taxon>
        <taxon>Oncorhynchus</taxon>
    </lineage>
</organism>
<feature type="compositionally biased region" description="Basic and acidic residues" evidence="16">
    <location>
        <begin position="391"/>
        <end position="410"/>
    </location>
</feature>
<feature type="region of interest" description="Disordered" evidence="16">
    <location>
        <begin position="165"/>
        <end position="204"/>
    </location>
</feature>
<dbReference type="GO" id="GO:0003677">
    <property type="term" value="F:DNA binding"/>
    <property type="evidence" value="ECO:0007669"/>
    <property type="project" value="UniProtKB-KW"/>
</dbReference>
<dbReference type="Gene3D" id="3.30.160.60">
    <property type="entry name" value="Classic Zinc Finger"/>
    <property type="match status" value="4"/>
</dbReference>
<feature type="domain" description="C2H2-type" evidence="17">
    <location>
        <begin position="836"/>
        <end position="863"/>
    </location>
</feature>
<dbReference type="PROSITE" id="PS50157">
    <property type="entry name" value="ZINC_FINGER_C2H2_2"/>
    <property type="match status" value="5"/>
</dbReference>